<protein>
    <submittedName>
        <fullName evidence="1">Uncharacterized protein</fullName>
    </submittedName>
</protein>
<name>A0A0E9VLA9_ANGAN</name>
<organism evidence="1">
    <name type="scientific">Anguilla anguilla</name>
    <name type="common">European freshwater eel</name>
    <name type="synonym">Muraena anguilla</name>
    <dbReference type="NCBI Taxonomy" id="7936"/>
    <lineage>
        <taxon>Eukaryota</taxon>
        <taxon>Metazoa</taxon>
        <taxon>Chordata</taxon>
        <taxon>Craniata</taxon>
        <taxon>Vertebrata</taxon>
        <taxon>Euteleostomi</taxon>
        <taxon>Actinopterygii</taxon>
        <taxon>Neopterygii</taxon>
        <taxon>Teleostei</taxon>
        <taxon>Anguilliformes</taxon>
        <taxon>Anguillidae</taxon>
        <taxon>Anguilla</taxon>
    </lineage>
</organism>
<reference evidence="1" key="1">
    <citation type="submission" date="2014-11" db="EMBL/GenBank/DDBJ databases">
        <authorList>
            <person name="Amaro Gonzalez C."/>
        </authorList>
    </citation>
    <scope>NUCLEOTIDE SEQUENCE</scope>
</reference>
<dbReference type="EMBL" id="GBXM01029740">
    <property type="protein sequence ID" value="JAH78837.1"/>
    <property type="molecule type" value="Transcribed_RNA"/>
</dbReference>
<proteinExistence type="predicted"/>
<reference evidence="1" key="2">
    <citation type="journal article" date="2015" name="Fish Shellfish Immunol.">
        <title>Early steps in the European eel (Anguilla anguilla)-Vibrio vulnificus interaction in the gills: Role of the RtxA13 toxin.</title>
        <authorList>
            <person name="Callol A."/>
            <person name="Pajuelo D."/>
            <person name="Ebbesson L."/>
            <person name="Teles M."/>
            <person name="MacKenzie S."/>
            <person name="Amaro C."/>
        </authorList>
    </citation>
    <scope>NUCLEOTIDE SEQUENCE</scope>
</reference>
<dbReference type="AlphaFoldDB" id="A0A0E9VLA9"/>
<accession>A0A0E9VLA9</accession>
<evidence type="ECO:0000313" key="1">
    <source>
        <dbReference type="EMBL" id="JAH78837.1"/>
    </source>
</evidence>
<sequence>MLVKHYLYSKPSTRRH</sequence>